<dbReference type="Proteomes" id="UP000634136">
    <property type="component" value="Unassembled WGS sequence"/>
</dbReference>
<evidence type="ECO:0000313" key="3">
    <source>
        <dbReference type="Proteomes" id="UP000634136"/>
    </source>
</evidence>
<dbReference type="AlphaFoldDB" id="A0A834SQC2"/>
<feature type="compositionally biased region" description="Basic and acidic residues" evidence="1">
    <location>
        <begin position="43"/>
        <end position="58"/>
    </location>
</feature>
<proteinExistence type="predicted"/>
<accession>A0A834SQC2</accession>
<organism evidence="2 3">
    <name type="scientific">Senna tora</name>
    <dbReference type="NCBI Taxonomy" id="362788"/>
    <lineage>
        <taxon>Eukaryota</taxon>
        <taxon>Viridiplantae</taxon>
        <taxon>Streptophyta</taxon>
        <taxon>Embryophyta</taxon>
        <taxon>Tracheophyta</taxon>
        <taxon>Spermatophyta</taxon>
        <taxon>Magnoliopsida</taxon>
        <taxon>eudicotyledons</taxon>
        <taxon>Gunneridae</taxon>
        <taxon>Pentapetalae</taxon>
        <taxon>rosids</taxon>
        <taxon>fabids</taxon>
        <taxon>Fabales</taxon>
        <taxon>Fabaceae</taxon>
        <taxon>Caesalpinioideae</taxon>
        <taxon>Cassia clade</taxon>
        <taxon>Senna</taxon>
    </lineage>
</organism>
<evidence type="ECO:0000256" key="1">
    <source>
        <dbReference type="SAM" id="MobiDB-lite"/>
    </source>
</evidence>
<sequence>MAGATSSLKPMWQEPHHPPSLRGRGHVIHRAYVAVAMSTTKPTWHEPRHPPSLRESRHPPSLGGRCHVIDEAYVAVAMSSTKPTWQCHVIHQAHVGDTVSSTKVTWQLPRHSQCLHGGLYEAQGAGAQKVNDGQVLILRRVEILVRVTLRARALLAVHGVSEVGRRPLLFSNTGDESFAGQSFSSGATFFAKVSYRVGEGRRARRLIASWFLVKLVLRF</sequence>
<reference evidence="2" key="1">
    <citation type="submission" date="2020-09" db="EMBL/GenBank/DDBJ databases">
        <title>Genome-Enabled Discovery of Anthraquinone Biosynthesis in Senna tora.</title>
        <authorList>
            <person name="Kang S.-H."/>
            <person name="Pandey R.P."/>
            <person name="Lee C.-M."/>
            <person name="Sim J.-S."/>
            <person name="Jeong J.-T."/>
            <person name="Choi B.-S."/>
            <person name="Jung M."/>
            <person name="Ginzburg D."/>
            <person name="Zhao K."/>
            <person name="Won S.Y."/>
            <person name="Oh T.-J."/>
            <person name="Yu Y."/>
            <person name="Kim N.-H."/>
            <person name="Lee O.R."/>
            <person name="Lee T.-H."/>
            <person name="Bashyal P."/>
            <person name="Kim T.-S."/>
            <person name="Lee W.-H."/>
            <person name="Kawkins C."/>
            <person name="Kim C.-K."/>
            <person name="Kim J.S."/>
            <person name="Ahn B.O."/>
            <person name="Rhee S.Y."/>
            <person name="Sohng J.K."/>
        </authorList>
    </citation>
    <scope>NUCLEOTIDE SEQUENCE</scope>
    <source>
        <tissue evidence="2">Leaf</tissue>
    </source>
</reference>
<comment type="caution">
    <text evidence="2">The sequence shown here is derived from an EMBL/GenBank/DDBJ whole genome shotgun (WGS) entry which is preliminary data.</text>
</comment>
<feature type="region of interest" description="Disordered" evidence="1">
    <location>
        <begin position="40"/>
        <end position="61"/>
    </location>
</feature>
<feature type="region of interest" description="Disordered" evidence="1">
    <location>
        <begin position="1"/>
        <end position="25"/>
    </location>
</feature>
<protein>
    <submittedName>
        <fullName evidence="2">Uncharacterized protein</fullName>
    </submittedName>
</protein>
<evidence type="ECO:0000313" key="2">
    <source>
        <dbReference type="EMBL" id="KAF7807073.1"/>
    </source>
</evidence>
<dbReference type="EMBL" id="JAAIUW010000012">
    <property type="protein sequence ID" value="KAF7807073.1"/>
    <property type="molecule type" value="Genomic_DNA"/>
</dbReference>
<keyword evidence="3" id="KW-1185">Reference proteome</keyword>
<name>A0A834SQC2_9FABA</name>
<gene>
    <name evidence="2" type="ORF">G2W53_039234</name>
</gene>